<protein>
    <submittedName>
        <fullName evidence="1">Uncharacterized protein</fullName>
    </submittedName>
</protein>
<accession>A0AAD4RBN4</accession>
<evidence type="ECO:0000313" key="1">
    <source>
        <dbReference type="EMBL" id="KAI1723730.1"/>
    </source>
</evidence>
<evidence type="ECO:0000313" key="2">
    <source>
        <dbReference type="Proteomes" id="UP001201812"/>
    </source>
</evidence>
<sequence length="134" mass="15297">MAPIRAVIERAIIRRILEDIYGGSWGVLIIKNPELISTSVHWTIPDHRNKDGSPAFCLYVVGEAQWQYNVFKTGDVDTENRLTVEQVVQHIREKLPPERLTVSEFDRRIVDSISLKRRRFAPSTATILTGTVDP</sequence>
<keyword evidence="2" id="KW-1185">Reference proteome</keyword>
<organism evidence="1 2">
    <name type="scientific">Ditylenchus destructor</name>
    <dbReference type="NCBI Taxonomy" id="166010"/>
    <lineage>
        <taxon>Eukaryota</taxon>
        <taxon>Metazoa</taxon>
        <taxon>Ecdysozoa</taxon>
        <taxon>Nematoda</taxon>
        <taxon>Chromadorea</taxon>
        <taxon>Rhabditida</taxon>
        <taxon>Tylenchina</taxon>
        <taxon>Tylenchomorpha</taxon>
        <taxon>Sphaerularioidea</taxon>
        <taxon>Anguinidae</taxon>
        <taxon>Anguininae</taxon>
        <taxon>Ditylenchus</taxon>
    </lineage>
</organism>
<name>A0AAD4RBN4_9BILA</name>
<dbReference type="Proteomes" id="UP001201812">
    <property type="component" value="Unassembled WGS sequence"/>
</dbReference>
<dbReference type="EMBL" id="JAKKPZ010000003">
    <property type="protein sequence ID" value="KAI1723730.1"/>
    <property type="molecule type" value="Genomic_DNA"/>
</dbReference>
<gene>
    <name evidence="1" type="ORF">DdX_03901</name>
</gene>
<proteinExistence type="predicted"/>
<reference evidence="1" key="1">
    <citation type="submission" date="2022-01" db="EMBL/GenBank/DDBJ databases">
        <title>Genome Sequence Resource for Two Populations of Ditylenchus destructor, the Migratory Endoparasitic Phytonematode.</title>
        <authorList>
            <person name="Zhang H."/>
            <person name="Lin R."/>
            <person name="Xie B."/>
        </authorList>
    </citation>
    <scope>NUCLEOTIDE SEQUENCE</scope>
    <source>
        <strain evidence="1">BazhouSP</strain>
    </source>
</reference>
<dbReference type="AlphaFoldDB" id="A0AAD4RBN4"/>
<comment type="caution">
    <text evidence="1">The sequence shown here is derived from an EMBL/GenBank/DDBJ whole genome shotgun (WGS) entry which is preliminary data.</text>
</comment>